<reference evidence="1" key="1">
    <citation type="submission" date="2020-10" db="EMBL/GenBank/DDBJ databases">
        <authorList>
            <person name="Lu T."/>
            <person name="Wang Q."/>
            <person name="Han X."/>
        </authorList>
    </citation>
    <scope>NUCLEOTIDE SEQUENCE</scope>
    <source>
        <strain evidence="1">WQ 117</strain>
    </source>
</reference>
<name>A0A8J7FSI1_9FLAO</name>
<dbReference type="Proteomes" id="UP000608754">
    <property type="component" value="Unassembled WGS sequence"/>
</dbReference>
<dbReference type="Gene3D" id="1.25.40.10">
    <property type="entry name" value="Tetratricopeptide repeat domain"/>
    <property type="match status" value="1"/>
</dbReference>
<keyword evidence="2" id="KW-1185">Reference proteome</keyword>
<protein>
    <recommendedName>
        <fullName evidence="3">Tetratricopeptide repeat protein</fullName>
    </recommendedName>
</protein>
<dbReference type="AlphaFoldDB" id="A0A8J7FSI1"/>
<dbReference type="SUPFAM" id="SSF48452">
    <property type="entry name" value="TPR-like"/>
    <property type="match status" value="1"/>
</dbReference>
<proteinExistence type="predicted"/>
<evidence type="ECO:0008006" key="3">
    <source>
        <dbReference type="Google" id="ProtNLM"/>
    </source>
</evidence>
<dbReference type="InterPro" id="IPR011990">
    <property type="entry name" value="TPR-like_helical_dom_sf"/>
</dbReference>
<dbReference type="EMBL" id="JADGIK010000007">
    <property type="protein sequence ID" value="MBF0598018.1"/>
    <property type="molecule type" value="Genomic_DNA"/>
</dbReference>
<gene>
    <name evidence="1" type="ORF">IM532_11300</name>
</gene>
<evidence type="ECO:0000313" key="2">
    <source>
        <dbReference type="Proteomes" id="UP000608754"/>
    </source>
</evidence>
<accession>A0A8J7FSI1</accession>
<organism evidence="1 2">
    <name type="scientific">Faecalibacter rhinopitheci</name>
    <dbReference type="NCBI Taxonomy" id="2779678"/>
    <lineage>
        <taxon>Bacteria</taxon>
        <taxon>Pseudomonadati</taxon>
        <taxon>Bacteroidota</taxon>
        <taxon>Flavobacteriia</taxon>
        <taxon>Flavobacteriales</taxon>
        <taxon>Weeksellaceae</taxon>
        <taxon>Faecalibacter</taxon>
    </lineage>
</organism>
<evidence type="ECO:0000313" key="1">
    <source>
        <dbReference type="EMBL" id="MBF0598018.1"/>
    </source>
</evidence>
<comment type="caution">
    <text evidence="1">The sequence shown here is derived from an EMBL/GenBank/DDBJ whole genome shotgun (WGS) entry which is preliminary data.</text>
</comment>
<sequence length="300" mass="35912">MKNKTIMVWTDINQKFNDAFFMMLDDQKKKQAFPIWKNFTFRNHPIDQLHAAHKKIDEVIAEAPTFSKALFLKAIVQRNLNYNEESILYLHQAKENDMFLYACNIYLAEYYIYKLKFEEALNYLEEIIAIYPQNKRVNLLLTLVNMELFHFEEAKKYINILYQLSDNKFIINLLNQNLNITEGIVEKTPNKLLLKNFKLKSFNYNLQLKTNLINYFKKYIELGINYDTIGCFINGLILKNITVYPTFNSFNDYNVNTILNYLKIEENQVIMLIDSIDFENDFVKSYDEYREVEQLMKEDL</sequence>
<dbReference type="RefSeq" id="WP_194183558.1">
    <property type="nucleotide sequence ID" value="NZ_JADGIK010000007.1"/>
</dbReference>